<dbReference type="STRING" id="1802274.A3J58_02500"/>
<organism evidence="5 6">
    <name type="scientific">Candidatus Sungbacteria bacterium RIFCSPHIGHO2_02_FULL_52_23</name>
    <dbReference type="NCBI Taxonomy" id="1802274"/>
    <lineage>
        <taxon>Bacteria</taxon>
        <taxon>Candidatus Sungiibacteriota</taxon>
    </lineage>
</organism>
<comment type="similarity">
    <text evidence="3">Belongs to the acetyltransferase family. RimJ subfamily.</text>
</comment>
<dbReference type="GO" id="GO:0016747">
    <property type="term" value="F:acyltransferase activity, transferring groups other than amino-acyl groups"/>
    <property type="evidence" value="ECO:0007669"/>
    <property type="project" value="InterPro"/>
</dbReference>
<evidence type="ECO:0000256" key="3">
    <source>
        <dbReference type="ARBA" id="ARBA00038502"/>
    </source>
</evidence>
<evidence type="ECO:0000259" key="4">
    <source>
        <dbReference type="PROSITE" id="PS51186"/>
    </source>
</evidence>
<reference evidence="5 6" key="1">
    <citation type="journal article" date="2016" name="Nat. Commun.">
        <title>Thousands of microbial genomes shed light on interconnected biogeochemical processes in an aquifer system.</title>
        <authorList>
            <person name="Anantharaman K."/>
            <person name="Brown C.T."/>
            <person name="Hug L.A."/>
            <person name="Sharon I."/>
            <person name="Castelle C.J."/>
            <person name="Probst A.J."/>
            <person name="Thomas B.C."/>
            <person name="Singh A."/>
            <person name="Wilkins M.J."/>
            <person name="Karaoz U."/>
            <person name="Brodie E.L."/>
            <person name="Williams K.H."/>
            <person name="Hubbard S.S."/>
            <person name="Banfield J.F."/>
        </authorList>
    </citation>
    <scope>NUCLEOTIDE SEQUENCE [LARGE SCALE GENOMIC DNA]</scope>
</reference>
<dbReference type="InterPro" id="IPR000182">
    <property type="entry name" value="GNAT_dom"/>
</dbReference>
<keyword evidence="2" id="KW-0012">Acyltransferase</keyword>
<dbReference type="EMBL" id="MHQM01000013">
    <property type="protein sequence ID" value="OHA04084.1"/>
    <property type="molecule type" value="Genomic_DNA"/>
</dbReference>
<feature type="domain" description="N-acetyltransferase" evidence="4">
    <location>
        <begin position="12"/>
        <end position="170"/>
    </location>
</feature>
<protein>
    <submittedName>
        <fullName evidence="5">GNAT family N-acetyltransferase</fullName>
    </submittedName>
</protein>
<keyword evidence="1 5" id="KW-0808">Transferase</keyword>
<dbReference type="PANTHER" id="PTHR43792:SF8">
    <property type="entry name" value="[RIBOSOMAL PROTEIN US5]-ALANINE N-ACETYLTRANSFERASE"/>
    <property type="match status" value="1"/>
</dbReference>
<dbReference type="Pfam" id="PF13302">
    <property type="entry name" value="Acetyltransf_3"/>
    <property type="match status" value="1"/>
</dbReference>
<comment type="caution">
    <text evidence="5">The sequence shown here is derived from an EMBL/GenBank/DDBJ whole genome shotgun (WGS) entry which is preliminary data.</text>
</comment>
<name>A0A1G2KY19_9BACT</name>
<dbReference type="InterPro" id="IPR051531">
    <property type="entry name" value="N-acetyltransferase"/>
</dbReference>
<dbReference type="Proteomes" id="UP000178510">
    <property type="component" value="Unassembled WGS sequence"/>
</dbReference>
<evidence type="ECO:0000256" key="2">
    <source>
        <dbReference type="ARBA" id="ARBA00023315"/>
    </source>
</evidence>
<dbReference type="Gene3D" id="3.40.630.30">
    <property type="match status" value="1"/>
</dbReference>
<proteinExistence type="inferred from homology"/>
<gene>
    <name evidence="5" type="ORF">A3J58_02500</name>
</gene>
<evidence type="ECO:0000313" key="6">
    <source>
        <dbReference type="Proteomes" id="UP000178510"/>
    </source>
</evidence>
<accession>A0A1G2KY19</accession>
<dbReference type="InterPro" id="IPR016181">
    <property type="entry name" value="Acyl_CoA_acyltransferase"/>
</dbReference>
<dbReference type="PROSITE" id="PS51186">
    <property type="entry name" value="GNAT"/>
    <property type="match status" value="1"/>
</dbReference>
<dbReference type="PANTHER" id="PTHR43792">
    <property type="entry name" value="GNAT FAMILY, PUTATIVE (AFU_ORTHOLOGUE AFUA_3G00765)-RELATED-RELATED"/>
    <property type="match status" value="1"/>
</dbReference>
<dbReference type="AlphaFoldDB" id="A0A1G2KY19"/>
<sequence length="183" mass="20527">MALFPQLKTERLILRAFDAADAADAARMAGCRDVASNTLRIPHPYSEEMARIWIASLASEFEKGESVTFAIALSGELIGAISLEITREFDRAELGYWIGKPYWGQGYATEAGHAVLAYGFGELGLNRIFAYHFSRNPASGRVMQKIGMTHEGHLRQHTKKWGVYEDEEIYGILKSDFVDSYEK</sequence>
<evidence type="ECO:0000313" key="5">
    <source>
        <dbReference type="EMBL" id="OHA04084.1"/>
    </source>
</evidence>
<dbReference type="SUPFAM" id="SSF55729">
    <property type="entry name" value="Acyl-CoA N-acyltransferases (Nat)"/>
    <property type="match status" value="1"/>
</dbReference>
<evidence type="ECO:0000256" key="1">
    <source>
        <dbReference type="ARBA" id="ARBA00022679"/>
    </source>
</evidence>